<sequence length="148" mass="16016">MKVILQTDIKNIGKKGEIVEVADGYGRNFLLPKKLALPASSENVNVAKAQAGAKARKDAMAMDEAKLMAAQLEKVEVEIPVRIGENGRLFGAVTGKDVAAALKKKNIDVDRRKITIRGEVTGEGLYEAIVKVHPNISTTIKVHVQKES</sequence>
<proteinExistence type="inferred from homology"/>
<dbReference type="HAMAP" id="MF_00503">
    <property type="entry name" value="Ribosomal_bL9"/>
    <property type="match status" value="1"/>
</dbReference>
<evidence type="ECO:0000313" key="9">
    <source>
        <dbReference type="EMBL" id="EHG24732.1"/>
    </source>
</evidence>
<dbReference type="Pfam" id="PF01281">
    <property type="entry name" value="Ribosomal_L9_N"/>
    <property type="match status" value="1"/>
</dbReference>
<protein>
    <recommendedName>
        <fullName evidence="6 7">Large ribosomal subunit protein bL9</fullName>
    </recommendedName>
</protein>
<evidence type="ECO:0000256" key="6">
    <source>
        <dbReference type="ARBA" id="ARBA00035292"/>
    </source>
</evidence>
<reference evidence="9 10" key="1">
    <citation type="submission" date="2011-08" db="EMBL/GenBank/DDBJ databases">
        <title>The Genome Sequence of Selenomonas noxia F0398.</title>
        <authorList>
            <consortium name="The Broad Institute Genome Sequencing Platform"/>
            <person name="Earl A."/>
            <person name="Ward D."/>
            <person name="Feldgarden M."/>
            <person name="Gevers D."/>
            <person name="Izard J."/>
            <person name="Ganesan A."/>
            <person name="Blanton J.M."/>
            <person name="Baranova O.V."/>
            <person name="Tanner A.C."/>
            <person name="Dewhirst F.E."/>
            <person name="Young S.K."/>
            <person name="Zeng Q."/>
            <person name="Gargeya S."/>
            <person name="Fitzgerald M."/>
            <person name="Haas B."/>
            <person name="Abouelleil A."/>
            <person name="Alvarado L."/>
            <person name="Arachchi H.M."/>
            <person name="Berlin A."/>
            <person name="Brown A."/>
            <person name="Chapman S.B."/>
            <person name="Chen Z."/>
            <person name="Dunbar C."/>
            <person name="Freedman E."/>
            <person name="Gearin G."/>
            <person name="Gellesch M."/>
            <person name="Goldberg J."/>
            <person name="Griggs A."/>
            <person name="Gujja S."/>
            <person name="Heiman D."/>
            <person name="Howarth C."/>
            <person name="Larson L."/>
            <person name="Lui A."/>
            <person name="MacDonald P.J.P."/>
            <person name="Montmayeur A."/>
            <person name="Murphy C."/>
            <person name="Neiman D."/>
            <person name="Pearson M."/>
            <person name="Priest M."/>
            <person name="Roberts A."/>
            <person name="Saif S."/>
            <person name="Shea T."/>
            <person name="Shenoy N."/>
            <person name="Sisk P."/>
            <person name="Stolte C."/>
            <person name="Sykes S."/>
            <person name="Wortman J."/>
            <person name="Nusbaum C."/>
            <person name="Birren B."/>
        </authorList>
    </citation>
    <scope>NUCLEOTIDE SEQUENCE [LARGE SCALE GENOMIC DNA]</scope>
    <source>
        <strain evidence="9 10">F0398</strain>
    </source>
</reference>
<dbReference type="InterPro" id="IPR036935">
    <property type="entry name" value="Ribosomal_bL9_N_sf"/>
</dbReference>
<evidence type="ECO:0000256" key="5">
    <source>
        <dbReference type="ARBA" id="ARBA00023274"/>
    </source>
</evidence>
<gene>
    <name evidence="7" type="primary">rplI</name>
    <name evidence="9" type="ORF">HMPREF9432_01182</name>
</gene>
<dbReference type="GO" id="GO:0005840">
    <property type="term" value="C:ribosome"/>
    <property type="evidence" value="ECO:0007669"/>
    <property type="project" value="UniProtKB-KW"/>
</dbReference>
<name>A0ABN0DPT2_9FIRM</name>
<dbReference type="PANTHER" id="PTHR21368">
    <property type="entry name" value="50S RIBOSOMAL PROTEIN L9"/>
    <property type="match status" value="1"/>
</dbReference>
<evidence type="ECO:0000259" key="8">
    <source>
        <dbReference type="PROSITE" id="PS00651"/>
    </source>
</evidence>
<comment type="caution">
    <text evidence="9">The sequence shown here is derived from an EMBL/GenBank/DDBJ whole genome shotgun (WGS) entry which is preliminary data.</text>
</comment>
<dbReference type="Proteomes" id="UP000003175">
    <property type="component" value="Unassembled WGS sequence"/>
</dbReference>
<dbReference type="Pfam" id="PF03948">
    <property type="entry name" value="Ribosomal_L9_C"/>
    <property type="match status" value="1"/>
</dbReference>
<evidence type="ECO:0000256" key="2">
    <source>
        <dbReference type="ARBA" id="ARBA00022730"/>
    </source>
</evidence>
<dbReference type="GeneID" id="32475045"/>
<accession>A0ABN0DPT2</accession>
<dbReference type="Gene3D" id="3.40.5.10">
    <property type="entry name" value="Ribosomal protein L9, N-terminal domain"/>
    <property type="match status" value="1"/>
</dbReference>
<evidence type="ECO:0000256" key="4">
    <source>
        <dbReference type="ARBA" id="ARBA00022980"/>
    </source>
</evidence>
<dbReference type="EMBL" id="ADGH01000010">
    <property type="protein sequence ID" value="EHG24732.1"/>
    <property type="molecule type" value="Genomic_DNA"/>
</dbReference>
<dbReference type="SUPFAM" id="SSF55658">
    <property type="entry name" value="L9 N-domain-like"/>
    <property type="match status" value="1"/>
</dbReference>
<dbReference type="InterPro" id="IPR000244">
    <property type="entry name" value="Ribosomal_bL9"/>
</dbReference>
<evidence type="ECO:0000256" key="7">
    <source>
        <dbReference type="HAMAP-Rule" id="MF_00503"/>
    </source>
</evidence>
<dbReference type="RefSeq" id="WP_006695300.1">
    <property type="nucleotide sequence ID" value="NZ_JH376859.1"/>
</dbReference>
<feature type="domain" description="Ribosomal protein L9" evidence="8">
    <location>
        <begin position="13"/>
        <end position="40"/>
    </location>
</feature>
<evidence type="ECO:0000256" key="1">
    <source>
        <dbReference type="ARBA" id="ARBA00010605"/>
    </source>
</evidence>
<keyword evidence="5 7" id="KW-0687">Ribonucleoprotein</keyword>
<dbReference type="InterPro" id="IPR009027">
    <property type="entry name" value="Ribosomal_bL9/RNase_H1_N"/>
</dbReference>
<keyword evidence="3 7" id="KW-0694">RNA-binding</keyword>
<keyword evidence="4 7" id="KW-0689">Ribosomal protein</keyword>
<keyword evidence="10" id="KW-1185">Reference proteome</keyword>
<dbReference type="InterPro" id="IPR036791">
    <property type="entry name" value="Ribosomal_bL9_C_sf"/>
</dbReference>
<evidence type="ECO:0000256" key="3">
    <source>
        <dbReference type="ARBA" id="ARBA00022884"/>
    </source>
</evidence>
<dbReference type="InterPro" id="IPR020070">
    <property type="entry name" value="Ribosomal_bL9_N"/>
</dbReference>
<evidence type="ECO:0000313" key="10">
    <source>
        <dbReference type="Proteomes" id="UP000003175"/>
    </source>
</evidence>
<organism evidence="9 10">
    <name type="scientific">Selenomonas noxia F0398</name>
    <dbReference type="NCBI Taxonomy" id="702437"/>
    <lineage>
        <taxon>Bacteria</taxon>
        <taxon>Bacillati</taxon>
        <taxon>Bacillota</taxon>
        <taxon>Negativicutes</taxon>
        <taxon>Selenomonadales</taxon>
        <taxon>Selenomonadaceae</taxon>
        <taxon>Selenomonas</taxon>
    </lineage>
</organism>
<dbReference type="SUPFAM" id="SSF55653">
    <property type="entry name" value="Ribosomal protein L9 C-domain"/>
    <property type="match status" value="1"/>
</dbReference>
<comment type="similarity">
    <text evidence="1 7">Belongs to the bacterial ribosomal protein bL9 family.</text>
</comment>
<keyword evidence="2 7" id="KW-0699">rRNA-binding</keyword>
<dbReference type="InterPro" id="IPR020069">
    <property type="entry name" value="Ribosomal_bL9_C"/>
</dbReference>
<dbReference type="NCBIfam" id="TIGR00158">
    <property type="entry name" value="L9"/>
    <property type="match status" value="1"/>
</dbReference>
<dbReference type="Gene3D" id="3.10.430.100">
    <property type="entry name" value="Ribosomal protein L9, C-terminal domain"/>
    <property type="match status" value="1"/>
</dbReference>
<dbReference type="PROSITE" id="PS00651">
    <property type="entry name" value="RIBOSOMAL_L9"/>
    <property type="match status" value="1"/>
</dbReference>
<comment type="function">
    <text evidence="7">Binds to the 23S rRNA.</text>
</comment>
<dbReference type="InterPro" id="IPR020594">
    <property type="entry name" value="Ribosomal_bL9_bac/chp"/>
</dbReference>